<keyword evidence="1" id="KW-0732">Signal</keyword>
<protein>
    <recommendedName>
        <fullName evidence="4">Sn-glycerol-3-phosphate transporter</fullName>
    </recommendedName>
</protein>
<evidence type="ECO:0000313" key="3">
    <source>
        <dbReference type="Proteomes" id="UP000646426"/>
    </source>
</evidence>
<reference evidence="2" key="2">
    <citation type="submission" date="2020-09" db="EMBL/GenBank/DDBJ databases">
        <authorList>
            <person name="Sun Q."/>
            <person name="Kim S."/>
        </authorList>
    </citation>
    <scope>NUCLEOTIDE SEQUENCE</scope>
    <source>
        <strain evidence="2">KCTC 23077</strain>
    </source>
</reference>
<keyword evidence="3" id="KW-1185">Reference proteome</keyword>
<organism evidence="2 3">
    <name type="scientific">Cognatilysobacter bugurensis</name>
    <dbReference type="NCBI Taxonomy" id="543356"/>
    <lineage>
        <taxon>Bacteria</taxon>
        <taxon>Pseudomonadati</taxon>
        <taxon>Pseudomonadota</taxon>
        <taxon>Gammaproteobacteria</taxon>
        <taxon>Lysobacterales</taxon>
        <taxon>Lysobacteraceae</taxon>
        <taxon>Cognatilysobacter</taxon>
    </lineage>
</organism>
<evidence type="ECO:0000256" key="1">
    <source>
        <dbReference type="SAM" id="SignalP"/>
    </source>
</evidence>
<feature type="signal peptide" evidence="1">
    <location>
        <begin position="1"/>
        <end position="22"/>
    </location>
</feature>
<dbReference type="RefSeq" id="WP_189456882.1">
    <property type="nucleotide sequence ID" value="NZ_BMYD01000004.1"/>
</dbReference>
<reference evidence="2" key="1">
    <citation type="journal article" date="2014" name="Int. J. Syst. Evol. Microbiol.">
        <title>Complete genome sequence of Corynebacterium casei LMG S-19264T (=DSM 44701T), isolated from a smear-ripened cheese.</title>
        <authorList>
            <consortium name="US DOE Joint Genome Institute (JGI-PGF)"/>
            <person name="Walter F."/>
            <person name="Albersmeier A."/>
            <person name="Kalinowski J."/>
            <person name="Ruckert C."/>
        </authorList>
    </citation>
    <scope>NUCLEOTIDE SEQUENCE</scope>
    <source>
        <strain evidence="2">KCTC 23077</strain>
    </source>
</reference>
<dbReference type="EMBL" id="BMYD01000004">
    <property type="protein sequence ID" value="GHA85306.1"/>
    <property type="molecule type" value="Genomic_DNA"/>
</dbReference>
<gene>
    <name evidence="2" type="ORF">GCM10007067_24090</name>
</gene>
<evidence type="ECO:0008006" key="4">
    <source>
        <dbReference type="Google" id="ProtNLM"/>
    </source>
</evidence>
<accession>A0A918T1H4</accession>
<feature type="chain" id="PRO_5037287362" description="Sn-glycerol-3-phosphate transporter" evidence="1">
    <location>
        <begin position="23"/>
        <end position="167"/>
    </location>
</feature>
<proteinExistence type="predicted"/>
<dbReference type="AlphaFoldDB" id="A0A918T1H4"/>
<sequence>MHRRFVPACVVAALLIAPAAVAQTPAGDGPEWWANVNLVSYHLGDEDDFLAPGERFNQENWGAGVELQWRPRHGASAGYYRNSVDEDSWYALYHYTPLQFGPYVRVGGMVGAVTGYPGYNDGGVAPAAGLVAKIERGRFGVNLIYLPYLEDVTPHTIGLQFKLRLDR</sequence>
<evidence type="ECO:0000313" key="2">
    <source>
        <dbReference type="EMBL" id="GHA85306.1"/>
    </source>
</evidence>
<dbReference type="Proteomes" id="UP000646426">
    <property type="component" value="Unassembled WGS sequence"/>
</dbReference>
<dbReference type="Gene3D" id="2.40.160.20">
    <property type="match status" value="1"/>
</dbReference>
<comment type="caution">
    <text evidence="2">The sequence shown here is derived from an EMBL/GenBank/DDBJ whole genome shotgun (WGS) entry which is preliminary data.</text>
</comment>
<name>A0A918T1H4_9GAMM</name>